<evidence type="ECO:0000313" key="3">
    <source>
        <dbReference type="Proteomes" id="UP000092876"/>
    </source>
</evidence>
<organism evidence="2 3">
    <name type="scientific">Vibrio atlanticus</name>
    <dbReference type="NCBI Taxonomy" id="693153"/>
    <lineage>
        <taxon>Bacteria</taxon>
        <taxon>Pseudomonadati</taxon>
        <taxon>Pseudomonadota</taxon>
        <taxon>Gammaproteobacteria</taxon>
        <taxon>Vibrionales</taxon>
        <taxon>Vibrionaceae</taxon>
        <taxon>Vibrio</taxon>
    </lineage>
</organism>
<keyword evidence="1" id="KW-0472">Membrane</keyword>
<reference evidence="3" key="1">
    <citation type="submission" date="2016-06" db="EMBL/GenBank/DDBJ databases">
        <authorList>
            <person name="Rodrigo-Torres Lidia"/>
            <person name="Arahal R.David."/>
        </authorList>
    </citation>
    <scope>NUCLEOTIDE SEQUENCE [LARGE SCALE GENOMIC DNA]</scope>
    <source>
        <strain evidence="3">CECT 7223</strain>
    </source>
</reference>
<dbReference type="Proteomes" id="UP000092876">
    <property type="component" value="Unassembled WGS sequence"/>
</dbReference>
<name>A0A1C3IUS0_9VIBR</name>
<dbReference type="EMBL" id="FLQP01000034">
    <property type="protein sequence ID" value="SBS65175.1"/>
    <property type="molecule type" value="Genomic_DNA"/>
</dbReference>
<accession>A0A1C3IUS0</accession>
<gene>
    <name evidence="2" type="ORF">VAT7223_02563</name>
</gene>
<keyword evidence="1" id="KW-0812">Transmembrane</keyword>
<proteinExistence type="predicted"/>
<sequence length="125" mass="14219">MESGKKNIWLEFDSIVTRKSPKPLKLNTLENIYVKEHDIKSKITRSFFIAVVFSLPIFLFRPLAGIGVFSIIGIAGYLLTKKYELRVGVFNNDDVGVVESGLYSSNEREELDGIVRLVMEYKADK</sequence>
<keyword evidence="1" id="KW-1133">Transmembrane helix</keyword>
<feature type="transmembrane region" description="Helical" evidence="1">
    <location>
        <begin position="47"/>
        <end position="79"/>
    </location>
</feature>
<evidence type="ECO:0000256" key="1">
    <source>
        <dbReference type="SAM" id="Phobius"/>
    </source>
</evidence>
<protein>
    <submittedName>
        <fullName evidence="2">Uncharacterized protein</fullName>
    </submittedName>
</protein>
<evidence type="ECO:0000313" key="2">
    <source>
        <dbReference type="EMBL" id="SBS65175.1"/>
    </source>
</evidence>
<dbReference type="RefSeq" id="WP_065679431.1">
    <property type="nucleotide sequence ID" value="NZ_AP025461.1"/>
</dbReference>
<dbReference type="AlphaFoldDB" id="A0A1C3IUS0"/>
<dbReference type="GeneID" id="94235732"/>